<dbReference type="Pfam" id="PF25019">
    <property type="entry name" value="LRR_R13L1-DRL21"/>
    <property type="match status" value="1"/>
</dbReference>
<dbReference type="InterPro" id="IPR036388">
    <property type="entry name" value="WH-like_DNA-bd_sf"/>
</dbReference>
<sequence>MNAVLQAGVVTAPLQVLIDRFASLAVRESSLILGADEEFRKLRRTLERIRAMVARIEENRSLSSNSVTSEAWKLWLEDVEALSYSADDLLEDISLHFSNLNPSTDLNQVRNTLLSSFKWNVPHEISRIRQELKEIASEMDALYKTEFTNLGCNMNLKCGPSYHGYSCVRSSLVHEGSVVGRDGDKNEIIRRMFDQSLSRENVFVLPIVGMAGIGKTTIAQLVYNDDQLACEFDLKMWVSVSIDFDIIRITKSIIESASGKRCKLSDLDPVQIKLQDLIRGKRFLLVLDDYWSEEYRDWDILFSPFRVGANGSKILLTTRSMIVSQIVGTVPSYSLEGLSDENSWEVLKQRATSNRNLTWELEQIGRKIARKCRGLPLAVKTLGSMLCFKDDPTEWISILNSELWDLHRDDNDIFPALALSYYHLPSHLKKCFAYCSMFPKDYDFEINELVSLWIAEGFVRLTGNTRVEELGNNYFKNLLWRSFFQSSGLNVYGQNRYKMHDLIHSMAQLISARTCLHLDDNQPNEDHTFFKNTRHISLNCPSQQSRVLKGCLWYKNLRTLKVMSEFVGNIEIPYDLFLMLKFLRVLDLSRIGLVELPESVEHLKHLRYLNLSGNDFNKLPESLTNLFGLQTLKLEQCPRLLDLPSNMKEMVSLQHLHTDIKLLNGMPPEFGRLVNLQSLSAFIVGRAKGYGIGELKNMKFLRGCLCIKNLENVRNVNEAKEARLDMKPFLDRLELEWDGFGARDHHEQVISGLLPHENLKELSMTNYSGVSLPGWFSSPLCKLSSINLQSCKDHHILTSLGKLQHLKSLTIEDMCDWAHVDQNFSGFPSLESLTIRNIPDLISWGIYHGSRFPCLRTLDIDDCPKLTNFPSLVDTICLHCLKINLCPRIRSLPHDGLPRSLQAVIISDCDIISERCRVEEGADWHKIRSIPKIEIDYVEITLDMRRL</sequence>
<feature type="domain" description="R13L1/DRL21-like LRR repeat region" evidence="10">
    <location>
        <begin position="692"/>
        <end position="814"/>
    </location>
</feature>
<dbReference type="Pfam" id="PF18052">
    <property type="entry name" value="Rx_N"/>
    <property type="match status" value="1"/>
</dbReference>
<evidence type="ECO:0000256" key="2">
    <source>
        <dbReference type="ARBA" id="ARBA00022614"/>
    </source>
</evidence>
<reference evidence="11 12" key="1">
    <citation type="journal article" date="2021" name="Nat. Commun.">
        <title>Incipient diploidization of the medicinal plant Perilla within 10,000 years.</title>
        <authorList>
            <person name="Zhang Y."/>
            <person name="Shen Q."/>
            <person name="Leng L."/>
            <person name="Zhang D."/>
            <person name="Chen S."/>
            <person name="Shi Y."/>
            <person name="Ning Z."/>
            <person name="Chen S."/>
        </authorList>
    </citation>
    <scope>NUCLEOTIDE SEQUENCE [LARGE SCALE GENOMIC DNA]</scope>
    <source>
        <strain evidence="12">cv. PC099</strain>
    </source>
</reference>
<dbReference type="GO" id="GO:0005524">
    <property type="term" value="F:ATP binding"/>
    <property type="evidence" value="ECO:0007669"/>
    <property type="project" value="UniProtKB-KW"/>
</dbReference>
<keyword evidence="12" id="KW-1185">Reference proteome</keyword>
<dbReference type="PRINTS" id="PR00364">
    <property type="entry name" value="DISEASERSIST"/>
</dbReference>
<feature type="domain" description="Disease resistance N-terminal" evidence="8">
    <location>
        <begin position="15"/>
        <end position="99"/>
    </location>
</feature>
<dbReference type="GO" id="GO:0006952">
    <property type="term" value="P:defense response"/>
    <property type="evidence" value="ECO:0007669"/>
    <property type="project" value="UniProtKB-KW"/>
</dbReference>
<dbReference type="Pfam" id="PF23559">
    <property type="entry name" value="WHD_DRP"/>
    <property type="match status" value="1"/>
</dbReference>
<evidence type="ECO:0000256" key="4">
    <source>
        <dbReference type="ARBA" id="ARBA00022741"/>
    </source>
</evidence>
<evidence type="ECO:0008006" key="13">
    <source>
        <dbReference type="Google" id="ProtNLM"/>
    </source>
</evidence>
<accession>A0AAD4PB12</accession>
<dbReference type="InterPro" id="IPR027417">
    <property type="entry name" value="P-loop_NTPase"/>
</dbReference>
<feature type="domain" description="Disease resistance protein winged helix" evidence="9">
    <location>
        <begin position="437"/>
        <end position="507"/>
    </location>
</feature>
<feature type="domain" description="NB-ARC" evidence="7">
    <location>
        <begin position="195"/>
        <end position="354"/>
    </location>
</feature>
<dbReference type="PROSITE" id="PS51450">
    <property type="entry name" value="LRR"/>
    <property type="match status" value="1"/>
</dbReference>
<gene>
    <name evidence="11" type="ORF">C2S53_008182</name>
</gene>
<dbReference type="Proteomes" id="UP001190926">
    <property type="component" value="Unassembled WGS sequence"/>
</dbReference>
<dbReference type="Gene3D" id="3.80.10.10">
    <property type="entry name" value="Ribonuclease Inhibitor"/>
    <property type="match status" value="1"/>
</dbReference>
<dbReference type="InterPro" id="IPR001611">
    <property type="entry name" value="Leu-rich_rpt"/>
</dbReference>
<evidence type="ECO:0000256" key="3">
    <source>
        <dbReference type="ARBA" id="ARBA00022737"/>
    </source>
</evidence>
<dbReference type="AlphaFoldDB" id="A0AAD4PB12"/>
<dbReference type="FunFam" id="1.10.10.10:FF:000322">
    <property type="entry name" value="Probable disease resistance protein At1g63360"/>
    <property type="match status" value="1"/>
</dbReference>
<keyword evidence="2" id="KW-0433">Leucine-rich repeat</keyword>
<protein>
    <recommendedName>
        <fullName evidence="13">Disease resistance RPP13-like protein 1</fullName>
    </recommendedName>
</protein>
<comment type="similarity">
    <text evidence="1">Belongs to the disease resistance NB-LRR family.</text>
</comment>
<dbReference type="EMBL" id="SDAM02000068">
    <property type="protein sequence ID" value="KAH6832510.1"/>
    <property type="molecule type" value="Genomic_DNA"/>
</dbReference>
<evidence type="ECO:0000259" key="9">
    <source>
        <dbReference type="Pfam" id="PF23559"/>
    </source>
</evidence>
<dbReference type="InterPro" id="IPR056789">
    <property type="entry name" value="LRR_R13L1-DRL21"/>
</dbReference>
<keyword evidence="3" id="KW-0677">Repeat</keyword>
<evidence type="ECO:0000259" key="7">
    <source>
        <dbReference type="Pfam" id="PF00931"/>
    </source>
</evidence>
<dbReference type="InterPro" id="IPR042197">
    <property type="entry name" value="Apaf_helical"/>
</dbReference>
<dbReference type="Gene3D" id="1.10.10.10">
    <property type="entry name" value="Winged helix-like DNA-binding domain superfamily/Winged helix DNA-binding domain"/>
    <property type="match status" value="1"/>
</dbReference>
<dbReference type="GO" id="GO:0051707">
    <property type="term" value="P:response to other organism"/>
    <property type="evidence" value="ECO:0007669"/>
    <property type="project" value="UniProtKB-ARBA"/>
</dbReference>
<dbReference type="PANTHER" id="PTHR36766:SF40">
    <property type="entry name" value="DISEASE RESISTANCE PROTEIN RGA3"/>
    <property type="match status" value="1"/>
</dbReference>
<organism evidence="11 12">
    <name type="scientific">Perilla frutescens var. hirtella</name>
    <name type="common">Perilla citriodora</name>
    <name type="synonym">Perilla setoyensis</name>
    <dbReference type="NCBI Taxonomy" id="608512"/>
    <lineage>
        <taxon>Eukaryota</taxon>
        <taxon>Viridiplantae</taxon>
        <taxon>Streptophyta</taxon>
        <taxon>Embryophyta</taxon>
        <taxon>Tracheophyta</taxon>
        <taxon>Spermatophyta</taxon>
        <taxon>Magnoliopsida</taxon>
        <taxon>eudicotyledons</taxon>
        <taxon>Gunneridae</taxon>
        <taxon>Pentapetalae</taxon>
        <taxon>asterids</taxon>
        <taxon>lamiids</taxon>
        <taxon>Lamiales</taxon>
        <taxon>Lamiaceae</taxon>
        <taxon>Nepetoideae</taxon>
        <taxon>Elsholtzieae</taxon>
        <taxon>Perilla</taxon>
    </lineage>
</organism>
<proteinExistence type="inferred from homology"/>
<dbReference type="SUPFAM" id="SSF52540">
    <property type="entry name" value="P-loop containing nucleoside triphosphate hydrolases"/>
    <property type="match status" value="1"/>
</dbReference>
<dbReference type="Gene3D" id="3.40.50.300">
    <property type="entry name" value="P-loop containing nucleotide triphosphate hydrolases"/>
    <property type="match status" value="1"/>
</dbReference>
<keyword evidence="4" id="KW-0547">Nucleotide-binding</keyword>
<dbReference type="Gene3D" id="1.20.5.4130">
    <property type="match status" value="1"/>
</dbReference>
<dbReference type="InterPro" id="IPR058922">
    <property type="entry name" value="WHD_DRP"/>
</dbReference>
<keyword evidence="6" id="KW-0067">ATP-binding</keyword>
<evidence type="ECO:0000256" key="6">
    <source>
        <dbReference type="ARBA" id="ARBA00022840"/>
    </source>
</evidence>
<dbReference type="Gene3D" id="1.10.8.430">
    <property type="entry name" value="Helical domain of apoptotic protease-activating factors"/>
    <property type="match status" value="1"/>
</dbReference>
<dbReference type="Pfam" id="PF00931">
    <property type="entry name" value="NB-ARC"/>
    <property type="match status" value="1"/>
</dbReference>
<evidence type="ECO:0000256" key="5">
    <source>
        <dbReference type="ARBA" id="ARBA00022821"/>
    </source>
</evidence>
<comment type="caution">
    <text evidence="11">The sequence shown here is derived from an EMBL/GenBank/DDBJ whole genome shotgun (WGS) entry which is preliminary data.</text>
</comment>
<evidence type="ECO:0000313" key="12">
    <source>
        <dbReference type="Proteomes" id="UP001190926"/>
    </source>
</evidence>
<dbReference type="InterPro" id="IPR002182">
    <property type="entry name" value="NB-ARC"/>
</dbReference>
<dbReference type="InterPro" id="IPR041118">
    <property type="entry name" value="Rx_N"/>
</dbReference>
<evidence type="ECO:0000313" key="11">
    <source>
        <dbReference type="EMBL" id="KAH6832510.1"/>
    </source>
</evidence>
<dbReference type="PANTHER" id="PTHR36766">
    <property type="entry name" value="PLANT BROAD-SPECTRUM MILDEW RESISTANCE PROTEIN RPW8"/>
    <property type="match status" value="1"/>
</dbReference>
<name>A0AAD4PB12_PERFH</name>
<evidence type="ECO:0000259" key="10">
    <source>
        <dbReference type="Pfam" id="PF25019"/>
    </source>
</evidence>
<dbReference type="SUPFAM" id="SSF52058">
    <property type="entry name" value="L domain-like"/>
    <property type="match status" value="1"/>
</dbReference>
<dbReference type="InterPro" id="IPR032675">
    <property type="entry name" value="LRR_dom_sf"/>
</dbReference>
<keyword evidence="5" id="KW-0611">Plant defense</keyword>
<dbReference type="GO" id="GO:0043531">
    <property type="term" value="F:ADP binding"/>
    <property type="evidence" value="ECO:0007669"/>
    <property type="project" value="InterPro"/>
</dbReference>
<evidence type="ECO:0000259" key="8">
    <source>
        <dbReference type="Pfam" id="PF18052"/>
    </source>
</evidence>
<evidence type="ECO:0000256" key="1">
    <source>
        <dbReference type="ARBA" id="ARBA00008894"/>
    </source>
</evidence>